<dbReference type="OrthoDB" id="1120494at2"/>
<dbReference type="RefSeq" id="WP_073193202.1">
    <property type="nucleotide sequence ID" value="NZ_FQTW01000006.1"/>
</dbReference>
<dbReference type="Proteomes" id="UP000184462">
    <property type="component" value="Unassembled WGS sequence"/>
</dbReference>
<dbReference type="Pfam" id="PF03960">
    <property type="entry name" value="ArsC"/>
    <property type="match status" value="1"/>
</dbReference>
<evidence type="ECO:0000313" key="3">
    <source>
        <dbReference type="EMBL" id="SHE82920.1"/>
    </source>
</evidence>
<dbReference type="SUPFAM" id="SSF52833">
    <property type="entry name" value="Thioredoxin-like"/>
    <property type="match status" value="1"/>
</dbReference>
<comment type="similarity">
    <text evidence="1 2">Belongs to the ArsC family.</text>
</comment>
<dbReference type="InterPro" id="IPR036249">
    <property type="entry name" value="Thioredoxin-like_sf"/>
</dbReference>
<reference evidence="3 4" key="1">
    <citation type="submission" date="2016-11" db="EMBL/GenBank/DDBJ databases">
        <authorList>
            <person name="Jaros S."/>
            <person name="Januszkiewicz K."/>
            <person name="Wedrychowicz H."/>
        </authorList>
    </citation>
    <scope>NUCLEOTIDE SEQUENCE [LARGE SCALE GENOMIC DNA]</scope>
    <source>
        <strain evidence="3 4">DSM 25661</strain>
    </source>
</reference>
<dbReference type="InterPro" id="IPR006660">
    <property type="entry name" value="Arsenate_reductase-like"/>
</dbReference>
<dbReference type="Gene3D" id="3.40.30.10">
    <property type="entry name" value="Glutaredoxin"/>
    <property type="match status" value="1"/>
</dbReference>
<evidence type="ECO:0000256" key="1">
    <source>
        <dbReference type="ARBA" id="ARBA00007198"/>
    </source>
</evidence>
<evidence type="ECO:0000256" key="2">
    <source>
        <dbReference type="PROSITE-ProRule" id="PRU01282"/>
    </source>
</evidence>
<keyword evidence="4" id="KW-1185">Reference proteome</keyword>
<dbReference type="AlphaFoldDB" id="A0A1M4WP19"/>
<proteinExistence type="inferred from homology"/>
<name>A0A1M4WP19_9FLAO</name>
<gene>
    <name evidence="3" type="ORF">SAMN05444278_10689</name>
</gene>
<organism evidence="3 4">
    <name type="scientific">Psychroflexus salarius</name>
    <dbReference type="NCBI Taxonomy" id="1155689"/>
    <lineage>
        <taxon>Bacteria</taxon>
        <taxon>Pseudomonadati</taxon>
        <taxon>Bacteroidota</taxon>
        <taxon>Flavobacteriia</taxon>
        <taxon>Flavobacteriales</taxon>
        <taxon>Flavobacteriaceae</taxon>
        <taxon>Psychroflexus</taxon>
    </lineage>
</organism>
<dbReference type="EMBL" id="FQTW01000006">
    <property type="protein sequence ID" value="SHE82920.1"/>
    <property type="molecule type" value="Genomic_DNA"/>
</dbReference>
<dbReference type="PANTHER" id="PTHR30041:SF8">
    <property type="entry name" value="PROTEIN YFFB"/>
    <property type="match status" value="1"/>
</dbReference>
<protein>
    <submittedName>
        <fullName evidence="3">Arsenate reductase</fullName>
    </submittedName>
</protein>
<evidence type="ECO:0000313" key="4">
    <source>
        <dbReference type="Proteomes" id="UP000184462"/>
    </source>
</evidence>
<accession>A0A1M4WP19</accession>
<dbReference type="PANTHER" id="PTHR30041">
    <property type="entry name" value="ARSENATE REDUCTASE"/>
    <property type="match status" value="1"/>
</dbReference>
<dbReference type="STRING" id="1155689.SAMN05444278_10689"/>
<dbReference type="PROSITE" id="PS51353">
    <property type="entry name" value="ARSC"/>
    <property type="match status" value="1"/>
</dbReference>
<sequence>MKKVFYLSTCDTCKKIIDSLNLPNDLTQQDIKKNNISSAELEFLKEQVNSYKDLLNKRARIYKQLDLKNRELSEDETKALILEHYTLLKRPVFVYDEKVFIGNSKTTKTALQDFFNES</sequence>